<keyword evidence="3" id="KW-1185">Reference proteome</keyword>
<feature type="region of interest" description="Disordered" evidence="1">
    <location>
        <begin position="187"/>
        <end position="216"/>
    </location>
</feature>
<feature type="region of interest" description="Disordered" evidence="1">
    <location>
        <begin position="136"/>
        <end position="160"/>
    </location>
</feature>
<accession>A0A8H3IU04</accession>
<gene>
    <name evidence="2" type="ORF">IMSHALPRED_008804</name>
</gene>
<dbReference type="Proteomes" id="UP000664534">
    <property type="component" value="Unassembled WGS sequence"/>
</dbReference>
<protein>
    <submittedName>
        <fullName evidence="2">Uncharacterized protein</fullName>
    </submittedName>
</protein>
<feature type="compositionally biased region" description="Basic and acidic residues" evidence="1">
    <location>
        <begin position="203"/>
        <end position="216"/>
    </location>
</feature>
<dbReference type="EMBL" id="CAJPDT010000064">
    <property type="protein sequence ID" value="CAF9932123.1"/>
    <property type="molecule type" value="Genomic_DNA"/>
</dbReference>
<name>A0A8H3IU04_9LECA</name>
<dbReference type="AlphaFoldDB" id="A0A8H3IU04"/>
<comment type="caution">
    <text evidence="2">The sequence shown here is derived from an EMBL/GenBank/DDBJ whole genome shotgun (WGS) entry which is preliminary data.</text>
</comment>
<feature type="compositionally biased region" description="Acidic residues" evidence="1">
    <location>
        <begin position="187"/>
        <end position="202"/>
    </location>
</feature>
<sequence>MAYHQANPAKIAPRGTELYCAYRAPIEPTATRSKLPYPILSPGQHCECVTPHEFEREPSTWESTPAETECDACEAGREEGKRLKTVRFVASVVTEVRYFEKWWCDEYRDSGRYWSRGPHRRSVDQSTAADDELEIEGLENPGGLVGRVLEGEESADGDDGIDEDILMEMERANEAWDEEGIWEEMIESEELWDEETLSDEMENDSKELHESLEDQF</sequence>
<evidence type="ECO:0000313" key="3">
    <source>
        <dbReference type="Proteomes" id="UP000664534"/>
    </source>
</evidence>
<evidence type="ECO:0000313" key="2">
    <source>
        <dbReference type="EMBL" id="CAF9932123.1"/>
    </source>
</evidence>
<proteinExistence type="predicted"/>
<feature type="compositionally biased region" description="Acidic residues" evidence="1">
    <location>
        <begin position="151"/>
        <end position="160"/>
    </location>
</feature>
<organism evidence="2 3">
    <name type="scientific">Imshaugia aleurites</name>
    <dbReference type="NCBI Taxonomy" id="172621"/>
    <lineage>
        <taxon>Eukaryota</taxon>
        <taxon>Fungi</taxon>
        <taxon>Dikarya</taxon>
        <taxon>Ascomycota</taxon>
        <taxon>Pezizomycotina</taxon>
        <taxon>Lecanoromycetes</taxon>
        <taxon>OSLEUM clade</taxon>
        <taxon>Lecanoromycetidae</taxon>
        <taxon>Lecanorales</taxon>
        <taxon>Lecanorineae</taxon>
        <taxon>Parmeliaceae</taxon>
        <taxon>Imshaugia</taxon>
    </lineage>
</organism>
<reference evidence="2" key="1">
    <citation type="submission" date="2021-03" db="EMBL/GenBank/DDBJ databases">
        <authorList>
            <person name="Tagirdzhanova G."/>
        </authorList>
    </citation>
    <scope>NUCLEOTIDE SEQUENCE</scope>
</reference>
<evidence type="ECO:0000256" key="1">
    <source>
        <dbReference type="SAM" id="MobiDB-lite"/>
    </source>
</evidence>